<accession>A0ABR8RWF8</accession>
<proteinExistence type="predicted"/>
<comment type="caution">
    <text evidence="1">The sequence shown here is derived from an EMBL/GenBank/DDBJ whole genome shotgun (WGS) entry which is preliminary data.</text>
</comment>
<reference evidence="1 2" key="1">
    <citation type="submission" date="2020-08" db="EMBL/GenBank/DDBJ databases">
        <title>A Genomic Blueprint of the Chicken Gut Microbiome.</title>
        <authorList>
            <person name="Gilroy R."/>
            <person name="Ravi A."/>
            <person name="Getino M."/>
            <person name="Pursley I."/>
            <person name="Horton D.L."/>
            <person name="Alikhan N.-F."/>
            <person name="Baker D."/>
            <person name="Gharbi K."/>
            <person name="Hall N."/>
            <person name="Watson M."/>
            <person name="Adriaenssens E.M."/>
            <person name="Foster-Nyarko E."/>
            <person name="Jarju S."/>
            <person name="Secka A."/>
            <person name="Antonio M."/>
            <person name="Oren A."/>
            <person name="Chaudhuri R."/>
            <person name="La Ragione R.M."/>
            <person name="Hildebrand F."/>
            <person name="Pallen M.J."/>
        </authorList>
    </citation>
    <scope>NUCLEOTIDE SEQUENCE [LARGE SCALE GENOMIC DNA]</scope>
    <source>
        <strain evidence="1 2">Sa4CUA1</strain>
    </source>
</reference>
<evidence type="ECO:0000313" key="1">
    <source>
        <dbReference type="EMBL" id="MBD7952118.1"/>
    </source>
</evidence>
<sequence>MTARATGPVISAVVMHHPARGPVDALVDACRPLDVRVVEDPDPSGPPSPLRTAKVAWAAIAPGATHHLVLQDDVTPVADFAEHLHHAVRNRDRHALALYTNWNSPHNAYLVRSAAVSGQVWAPLGHHEWVPTLGLVLPADAARRLAEHLATFPDDYRDDDEAVVTFCAKEGHPVVATVPHLLEHGNGPSLAGNAAHGPRHATVPAGARVLPVDRWSTPGVDAFPARRSQARSPVAVELRDSRCTVRVLRPHVGEPLEHPFGWDWADWSWWLGADPQVVASAVADLPVPSGAAHLPGRLRTEVGAAAFLLGFDASHTAWPGGAPSAVGPAPGAALPGHAERDAAIRTWVLSGLARPDERTVVGLPERVEASASDQGGSVLEALVGFGLSALDAGALAAGGSVRAARAQADASPGAVPTGPVTEAAAELVLREARTLTGGAAAPPPTDVELLTCPWCGTRGEQVLGRLTARHGAGGAVRYGSASNGSGGATLAGASAGGPGRAHLQMLACEEPSIRGFLALTRHGAARYRTRAVHLTGLLPSTDGYPSPDEVLAALPELARAERAWWDGSAAFRDASPGILPVSSGRPGSAGNVLGVPHVAAGLGAGALDHLARTCRELRLTEAARLL</sequence>
<gene>
    <name evidence="1" type="ORF">H9652_17075</name>
</gene>
<organism evidence="1 2">
    <name type="scientific">Oerskovia rustica</name>
    <dbReference type="NCBI Taxonomy" id="2762237"/>
    <lineage>
        <taxon>Bacteria</taxon>
        <taxon>Bacillati</taxon>
        <taxon>Actinomycetota</taxon>
        <taxon>Actinomycetes</taxon>
        <taxon>Micrococcales</taxon>
        <taxon>Cellulomonadaceae</taxon>
        <taxon>Oerskovia</taxon>
    </lineage>
</organism>
<protein>
    <submittedName>
        <fullName evidence="1">Uncharacterized protein</fullName>
    </submittedName>
</protein>
<keyword evidence="2" id="KW-1185">Reference proteome</keyword>
<dbReference type="EMBL" id="JACSQQ010000040">
    <property type="protein sequence ID" value="MBD7952118.1"/>
    <property type="molecule type" value="Genomic_DNA"/>
</dbReference>
<dbReference type="RefSeq" id="WP_191797625.1">
    <property type="nucleotide sequence ID" value="NZ_JACSQQ010000040.1"/>
</dbReference>
<name>A0ABR8RWF8_9CELL</name>
<dbReference type="Proteomes" id="UP000641803">
    <property type="component" value="Unassembled WGS sequence"/>
</dbReference>
<evidence type="ECO:0000313" key="2">
    <source>
        <dbReference type="Proteomes" id="UP000641803"/>
    </source>
</evidence>